<evidence type="ECO:0000256" key="2">
    <source>
        <dbReference type="ARBA" id="ARBA00004429"/>
    </source>
</evidence>
<protein>
    <recommendedName>
        <fullName evidence="4">Putative glutamine transport system permease protein GlnP</fullName>
    </recommendedName>
</protein>
<evidence type="ECO:0000256" key="1">
    <source>
        <dbReference type="ARBA" id="ARBA00003159"/>
    </source>
</evidence>
<evidence type="ECO:0000256" key="7">
    <source>
        <dbReference type="ARBA" id="ARBA00022692"/>
    </source>
</evidence>
<comment type="caution">
    <text evidence="13">The sequence shown here is derived from an EMBL/GenBank/DDBJ whole genome shotgun (WGS) entry which is preliminary data.</text>
</comment>
<dbReference type="PANTHER" id="PTHR30614">
    <property type="entry name" value="MEMBRANE COMPONENT OF AMINO ACID ABC TRANSPORTER"/>
    <property type="match status" value="1"/>
</dbReference>
<dbReference type="GO" id="GO:0043190">
    <property type="term" value="C:ATP-binding cassette (ABC) transporter complex"/>
    <property type="evidence" value="ECO:0007669"/>
    <property type="project" value="InterPro"/>
</dbReference>
<dbReference type="Pfam" id="PF00528">
    <property type="entry name" value="BPD_transp_1"/>
    <property type="match status" value="1"/>
</dbReference>
<evidence type="ECO:0000256" key="5">
    <source>
        <dbReference type="ARBA" id="ARBA00022448"/>
    </source>
</evidence>
<accession>A0A5C4LA20</accession>
<dbReference type="Proteomes" id="UP000305267">
    <property type="component" value="Unassembled WGS sequence"/>
</dbReference>
<dbReference type="FunFam" id="1.10.3720.10:FF:000033">
    <property type="entry name" value="Polar amino acid ABC transporter permease"/>
    <property type="match status" value="1"/>
</dbReference>
<comment type="subcellular location">
    <subcellularLocation>
        <location evidence="2">Cell inner membrane</location>
        <topology evidence="2">Multi-pass membrane protein</topology>
    </subcellularLocation>
    <subcellularLocation>
        <location evidence="11">Cell membrane</location>
        <topology evidence="11">Multi-pass membrane protein</topology>
    </subcellularLocation>
</comment>
<evidence type="ECO:0000259" key="12">
    <source>
        <dbReference type="PROSITE" id="PS50928"/>
    </source>
</evidence>
<dbReference type="GO" id="GO:0022857">
    <property type="term" value="F:transmembrane transporter activity"/>
    <property type="evidence" value="ECO:0007669"/>
    <property type="project" value="InterPro"/>
</dbReference>
<feature type="transmembrane region" description="Helical" evidence="11">
    <location>
        <begin position="186"/>
        <end position="204"/>
    </location>
</feature>
<evidence type="ECO:0000313" key="14">
    <source>
        <dbReference type="Proteomes" id="UP000305267"/>
    </source>
</evidence>
<proteinExistence type="inferred from homology"/>
<evidence type="ECO:0000313" key="13">
    <source>
        <dbReference type="EMBL" id="TNC07732.1"/>
    </source>
</evidence>
<dbReference type="EMBL" id="VDDA01000031">
    <property type="protein sequence ID" value="TNC07732.1"/>
    <property type="molecule type" value="Genomic_DNA"/>
</dbReference>
<dbReference type="InterPro" id="IPR043429">
    <property type="entry name" value="ArtM/GltK/GlnP/TcyL/YhdX-like"/>
</dbReference>
<dbReference type="OrthoDB" id="9814550at2"/>
<keyword evidence="9 11" id="KW-1133">Transmembrane helix</keyword>
<keyword evidence="6" id="KW-1003">Cell membrane</keyword>
<name>A0A5C4LA20_9HYPH</name>
<feature type="transmembrane region" description="Helical" evidence="11">
    <location>
        <begin position="65"/>
        <end position="84"/>
    </location>
</feature>
<dbReference type="PANTHER" id="PTHR30614:SF20">
    <property type="entry name" value="GLUTAMINE TRANSPORT SYSTEM PERMEASE PROTEIN GLNP"/>
    <property type="match status" value="1"/>
</dbReference>
<sequence length="215" mass="23482">MDWESIEMAIPLLAVGAMTTLKISSLAMVIGGIGGIVLGLVSLSHWRAGRWFVRGYVDFVRGTPLLIQIFLVFFGLPVLGLRLGEFWAGTLALSFNCAGYVAEVVRGTVGSVEKGQTEAARSIGMTHGQILVYILLPQSLRPMIPALTNDLVTLVKNSSLLSVISVYELTRSGQAIIAARFVPFEIFALLAIYYYVIVSALTYASRLVERRLPSW</sequence>
<dbReference type="GO" id="GO:0006865">
    <property type="term" value="P:amino acid transport"/>
    <property type="evidence" value="ECO:0007669"/>
    <property type="project" value="UniProtKB-KW"/>
</dbReference>
<dbReference type="InterPro" id="IPR035906">
    <property type="entry name" value="MetI-like_sf"/>
</dbReference>
<evidence type="ECO:0000256" key="8">
    <source>
        <dbReference type="ARBA" id="ARBA00022970"/>
    </source>
</evidence>
<keyword evidence="7 11" id="KW-0812">Transmembrane</keyword>
<dbReference type="PROSITE" id="PS50928">
    <property type="entry name" value="ABC_TM1"/>
    <property type="match status" value="1"/>
</dbReference>
<dbReference type="Gene3D" id="1.10.3720.10">
    <property type="entry name" value="MetI-like"/>
    <property type="match status" value="1"/>
</dbReference>
<keyword evidence="14" id="KW-1185">Reference proteome</keyword>
<evidence type="ECO:0000256" key="9">
    <source>
        <dbReference type="ARBA" id="ARBA00022989"/>
    </source>
</evidence>
<evidence type="ECO:0000256" key="6">
    <source>
        <dbReference type="ARBA" id="ARBA00022475"/>
    </source>
</evidence>
<organism evidence="13 14">
    <name type="scientific">Methylobacterium terricola</name>
    <dbReference type="NCBI Taxonomy" id="2583531"/>
    <lineage>
        <taxon>Bacteria</taxon>
        <taxon>Pseudomonadati</taxon>
        <taxon>Pseudomonadota</taxon>
        <taxon>Alphaproteobacteria</taxon>
        <taxon>Hyphomicrobiales</taxon>
        <taxon>Methylobacteriaceae</taxon>
        <taxon>Methylobacterium</taxon>
    </lineage>
</organism>
<dbReference type="InterPro" id="IPR000515">
    <property type="entry name" value="MetI-like"/>
</dbReference>
<dbReference type="SUPFAM" id="SSF161098">
    <property type="entry name" value="MetI-like"/>
    <property type="match status" value="1"/>
</dbReference>
<dbReference type="AlphaFoldDB" id="A0A5C4LA20"/>
<evidence type="ECO:0000256" key="4">
    <source>
        <dbReference type="ARBA" id="ARBA00016506"/>
    </source>
</evidence>
<dbReference type="CDD" id="cd06261">
    <property type="entry name" value="TM_PBP2"/>
    <property type="match status" value="1"/>
</dbReference>
<dbReference type="NCBIfam" id="TIGR01726">
    <property type="entry name" value="HEQRo_perm_3TM"/>
    <property type="match status" value="1"/>
</dbReference>
<keyword evidence="10 11" id="KW-0472">Membrane</keyword>
<evidence type="ECO:0000256" key="10">
    <source>
        <dbReference type="ARBA" id="ARBA00023136"/>
    </source>
</evidence>
<feature type="transmembrane region" description="Helical" evidence="11">
    <location>
        <begin position="23"/>
        <end position="44"/>
    </location>
</feature>
<evidence type="ECO:0000256" key="3">
    <source>
        <dbReference type="ARBA" id="ARBA00010072"/>
    </source>
</evidence>
<reference evidence="13 14" key="1">
    <citation type="submission" date="2019-06" db="EMBL/GenBank/DDBJ databases">
        <title>Genome of Methylobacterium sp. 17Sr1-39.</title>
        <authorList>
            <person name="Seo T."/>
        </authorList>
    </citation>
    <scope>NUCLEOTIDE SEQUENCE [LARGE SCALE GENOMIC DNA]</scope>
    <source>
        <strain evidence="13 14">17Sr1-39</strain>
    </source>
</reference>
<gene>
    <name evidence="13" type="ORF">FF100_31405</name>
</gene>
<keyword evidence="8" id="KW-0029">Amino-acid transport</keyword>
<dbReference type="InterPro" id="IPR010065">
    <property type="entry name" value="AA_ABC_transptr_permease_3TM"/>
</dbReference>
<keyword evidence="5 11" id="KW-0813">Transport</keyword>
<comment type="function">
    <text evidence="1">Part of the binding-protein-dependent transport system for glutamine; probably responsible for the translocation of the substrate across the membrane.</text>
</comment>
<evidence type="ECO:0000256" key="11">
    <source>
        <dbReference type="RuleBase" id="RU363032"/>
    </source>
</evidence>
<comment type="similarity">
    <text evidence="3">Belongs to the binding-protein-dependent transport system permease family. HisMQ subfamily.</text>
</comment>
<feature type="domain" description="ABC transmembrane type-1" evidence="12">
    <location>
        <begin position="17"/>
        <end position="205"/>
    </location>
</feature>